<organism evidence="1 2">
    <name type="scientific">Pseudomonas glycinae</name>
    <dbReference type="NCBI Taxonomy" id="1785145"/>
    <lineage>
        <taxon>Bacteria</taxon>
        <taxon>Pseudomonadati</taxon>
        <taxon>Pseudomonadota</taxon>
        <taxon>Gammaproteobacteria</taxon>
        <taxon>Pseudomonadales</taxon>
        <taxon>Pseudomonadaceae</taxon>
        <taxon>Pseudomonas</taxon>
    </lineage>
</organism>
<gene>
    <name evidence="1" type="ORF">AWU82_28390</name>
</gene>
<dbReference type="Proteomes" id="UP000075187">
    <property type="component" value="Chromosome"/>
</dbReference>
<sequence length="86" mass="9106">MLEFRVNRGFAAGLTRCMVLVDGAYILPSANSTTKPSPALNQAVDTWMTCKASFDVAWPGHFAGVVPAAIVHAPRACCWLIAASSP</sequence>
<proteinExistence type="predicted"/>
<accession>A0ABM6QHF8</accession>
<name>A0ABM6QHF8_9PSED</name>
<protein>
    <submittedName>
        <fullName evidence="1">Uncharacterized protein</fullName>
    </submittedName>
</protein>
<evidence type="ECO:0000313" key="1">
    <source>
        <dbReference type="EMBL" id="AUG97405.1"/>
    </source>
</evidence>
<dbReference type="RefSeq" id="WP_190241549.1">
    <property type="nucleotide sequence ID" value="NZ_CP014205.2"/>
</dbReference>
<reference evidence="1" key="1">
    <citation type="submission" date="2017-12" db="EMBL/GenBank/DDBJ databases">
        <title>Pseudomonas sp. MS586 complete sequence.</title>
        <authorList>
            <person name="Lu S."/>
            <person name="Deng P."/>
        </authorList>
    </citation>
    <scope>NUCLEOTIDE SEQUENCE</scope>
    <source>
        <strain evidence="1">MS586</strain>
    </source>
</reference>
<keyword evidence="2" id="KW-1185">Reference proteome</keyword>
<evidence type="ECO:0000313" key="2">
    <source>
        <dbReference type="Proteomes" id="UP000075187"/>
    </source>
</evidence>
<dbReference type="EMBL" id="CP014205">
    <property type="protein sequence ID" value="AUG97405.1"/>
    <property type="molecule type" value="Genomic_DNA"/>
</dbReference>